<accession>A0A8C8S7J2</accession>
<evidence type="ECO:0000256" key="1">
    <source>
        <dbReference type="ARBA" id="ARBA00004394"/>
    </source>
</evidence>
<evidence type="ECO:0000256" key="15">
    <source>
        <dbReference type="RuleBase" id="RU361155"/>
    </source>
</evidence>
<evidence type="ECO:0000256" key="16">
    <source>
        <dbReference type="SAM" id="MobiDB-lite"/>
    </source>
</evidence>
<dbReference type="GO" id="GO:0008467">
    <property type="term" value="F:[heparan sulfate]-glucosamine 3-sulfotransferase activity"/>
    <property type="evidence" value="ECO:0007669"/>
    <property type="project" value="TreeGrafter"/>
</dbReference>
<evidence type="ECO:0000256" key="17">
    <source>
        <dbReference type="SAM" id="SignalP"/>
    </source>
</evidence>
<evidence type="ECO:0000313" key="19">
    <source>
        <dbReference type="Ensembl" id="ENSPCEP00000016815.1"/>
    </source>
</evidence>
<dbReference type="Ensembl" id="ENSPCET00000017408.1">
    <property type="protein sequence ID" value="ENSPCEP00000016815.1"/>
    <property type="gene ID" value="ENSPCEG00000013225.1"/>
</dbReference>
<evidence type="ECO:0000256" key="6">
    <source>
        <dbReference type="ARBA" id="ARBA00022989"/>
    </source>
</evidence>
<dbReference type="PANTHER" id="PTHR10605">
    <property type="entry name" value="HEPARAN SULFATE SULFOTRANSFERASE"/>
    <property type="match status" value="1"/>
</dbReference>
<feature type="binding site" evidence="13">
    <location>
        <begin position="81"/>
        <end position="85"/>
    </location>
    <ligand>
        <name>3'-phosphoadenylyl sulfate</name>
        <dbReference type="ChEBI" id="CHEBI:58339"/>
    </ligand>
</feature>
<reference evidence="19" key="2">
    <citation type="submission" date="2025-09" db="UniProtKB">
        <authorList>
            <consortium name="Ensembl"/>
        </authorList>
    </citation>
    <scope>IDENTIFICATION</scope>
</reference>
<comment type="similarity">
    <text evidence="2 15">Belongs to the sulfotransferase 1 family.</text>
</comment>
<dbReference type="Proteomes" id="UP000694393">
    <property type="component" value="Unplaced"/>
</dbReference>
<evidence type="ECO:0000256" key="2">
    <source>
        <dbReference type="ARBA" id="ARBA00005771"/>
    </source>
</evidence>
<feature type="domain" description="Sulfotransferase" evidence="18">
    <location>
        <begin position="72"/>
        <end position="307"/>
    </location>
</feature>
<keyword evidence="3 15" id="KW-0808">Transferase</keyword>
<feature type="disulfide bond" evidence="14">
    <location>
        <begin position="270"/>
        <end position="282"/>
    </location>
</feature>
<dbReference type="InterPro" id="IPR027417">
    <property type="entry name" value="P-loop_NTPase"/>
</dbReference>
<sequence length="324" mass="35827">MGGSRGGLAGQLRAQPRASLGLSSLLLGSYLLYCLGGACPPLPGPDGAAGSGTGPEPGLGAEPAGAGSRRLPQAIIVGVKKGGTRALLEFLRAHPAVRALGAEPHFFDRGYERGLRWYRNLMPRTLEGQITMEKTPSYFVTKEAPKRIYNMSRDTKLIVVVRNPVTRAISDYTQTLSKNPTIPSFQALAFKNFSTGLIDTTWSAVRIGIYAKHLDNWLQYFPLSKFLFVSGERLVSDPAGEMGRVQDFLGLKKVVTDKHFYFNETKGFPCLKKPEGSSRPRCLGKSKGRPHPKIHGQVIQRLQEFYRPFNMKFYQMTGQDFGWD</sequence>
<feature type="region of interest" description="Disordered" evidence="16">
    <location>
        <begin position="46"/>
        <end position="66"/>
    </location>
</feature>
<feature type="active site" description="For sulfotransferase activity" evidence="12">
    <location>
        <position position="81"/>
    </location>
</feature>
<evidence type="ECO:0000256" key="5">
    <source>
        <dbReference type="ARBA" id="ARBA00022968"/>
    </source>
</evidence>
<feature type="chain" id="PRO_5034444716" description="Sulfotransferase" evidence="17">
    <location>
        <begin position="37"/>
        <end position="324"/>
    </location>
</feature>
<protein>
    <recommendedName>
        <fullName evidence="15">Sulfotransferase</fullName>
        <ecNumber evidence="15">2.8.2.-</ecNumber>
    </recommendedName>
</protein>
<feature type="signal peptide" evidence="17">
    <location>
        <begin position="1"/>
        <end position="36"/>
    </location>
</feature>
<name>A0A8C8S7J2_9SAUR</name>
<dbReference type="Pfam" id="PF00685">
    <property type="entry name" value="Sulfotransfer_1"/>
    <property type="match status" value="1"/>
</dbReference>
<keyword evidence="6" id="KW-1133">Transmembrane helix</keyword>
<feature type="binding site" evidence="13">
    <location>
        <begin position="287"/>
        <end position="291"/>
    </location>
    <ligand>
        <name>3'-phosphoadenylyl sulfate</name>
        <dbReference type="ChEBI" id="CHEBI:58339"/>
    </ligand>
</feature>
<evidence type="ECO:0000256" key="8">
    <source>
        <dbReference type="ARBA" id="ARBA00023136"/>
    </source>
</evidence>
<proteinExistence type="inferred from homology"/>
<reference evidence="19" key="1">
    <citation type="submission" date="2025-08" db="UniProtKB">
        <authorList>
            <consortium name="Ensembl"/>
        </authorList>
    </citation>
    <scope>IDENTIFICATION</scope>
</reference>
<keyword evidence="8" id="KW-0472">Membrane</keyword>
<evidence type="ECO:0000256" key="3">
    <source>
        <dbReference type="ARBA" id="ARBA00022679"/>
    </source>
</evidence>
<evidence type="ECO:0000256" key="10">
    <source>
        <dbReference type="ARBA" id="ARBA00023180"/>
    </source>
</evidence>
<evidence type="ECO:0000313" key="20">
    <source>
        <dbReference type="Proteomes" id="UP000694393"/>
    </source>
</evidence>
<keyword evidence="5" id="KW-0735">Signal-anchor</keyword>
<organism evidence="19 20">
    <name type="scientific">Pelusios castaneus</name>
    <name type="common">West African mud turtle</name>
    <dbReference type="NCBI Taxonomy" id="367368"/>
    <lineage>
        <taxon>Eukaryota</taxon>
        <taxon>Metazoa</taxon>
        <taxon>Chordata</taxon>
        <taxon>Craniata</taxon>
        <taxon>Vertebrata</taxon>
        <taxon>Euteleostomi</taxon>
        <taxon>Archelosauria</taxon>
        <taxon>Testudinata</taxon>
        <taxon>Testudines</taxon>
        <taxon>Pleurodira</taxon>
        <taxon>Pelomedusidae</taxon>
        <taxon>Pelusios</taxon>
    </lineage>
</organism>
<evidence type="ECO:0000256" key="11">
    <source>
        <dbReference type="ARBA" id="ARBA00060399"/>
    </source>
</evidence>
<dbReference type="SUPFAM" id="SSF52540">
    <property type="entry name" value="P-loop containing nucleoside triphosphate hydrolases"/>
    <property type="match status" value="1"/>
</dbReference>
<dbReference type="InterPro" id="IPR000863">
    <property type="entry name" value="Sulfotransferase_dom"/>
</dbReference>
<evidence type="ECO:0000256" key="12">
    <source>
        <dbReference type="PIRSR" id="PIRSR637359-1"/>
    </source>
</evidence>
<keyword evidence="4" id="KW-0812">Transmembrane</keyword>
<dbReference type="FunFam" id="3.40.50.300:FF:000194">
    <property type="entry name" value="Sulfotransferase"/>
    <property type="match status" value="1"/>
</dbReference>
<feature type="compositionally biased region" description="Gly residues" evidence="16">
    <location>
        <begin position="47"/>
        <end position="57"/>
    </location>
</feature>
<evidence type="ECO:0000256" key="4">
    <source>
        <dbReference type="ARBA" id="ARBA00022692"/>
    </source>
</evidence>
<comment type="subcellular location">
    <subcellularLocation>
        <location evidence="11">Endomembrane system</location>
        <topology evidence="11">Single-pass type II membrane protein</topology>
    </subcellularLocation>
    <subcellularLocation>
        <location evidence="1">Golgi apparatus membrane</location>
    </subcellularLocation>
</comment>
<keyword evidence="20" id="KW-1185">Reference proteome</keyword>
<keyword evidence="10" id="KW-0325">Glycoprotein</keyword>
<feature type="binding site" evidence="13">
    <location>
        <position position="170"/>
    </location>
    <ligand>
        <name>3'-phosphoadenylyl sulfate</name>
        <dbReference type="ChEBI" id="CHEBI:58339"/>
    </ligand>
</feature>
<keyword evidence="7" id="KW-0333">Golgi apparatus</keyword>
<evidence type="ECO:0000256" key="9">
    <source>
        <dbReference type="ARBA" id="ARBA00023157"/>
    </source>
</evidence>
<dbReference type="InterPro" id="IPR037359">
    <property type="entry name" value="NST/OST"/>
</dbReference>
<evidence type="ECO:0000256" key="7">
    <source>
        <dbReference type="ARBA" id="ARBA00023034"/>
    </source>
</evidence>
<dbReference type="EC" id="2.8.2.-" evidence="15"/>
<evidence type="ECO:0000259" key="18">
    <source>
        <dbReference type="Pfam" id="PF00685"/>
    </source>
</evidence>
<evidence type="ECO:0000256" key="14">
    <source>
        <dbReference type="PIRSR" id="PIRSR637359-3"/>
    </source>
</evidence>
<evidence type="ECO:0000256" key="13">
    <source>
        <dbReference type="PIRSR" id="PIRSR637359-2"/>
    </source>
</evidence>
<dbReference type="AlphaFoldDB" id="A0A8C8S7J2"/>
<keyword evidence="17" id="KW-0732">Signal</keyword>
<feature type="binding site" evidence="13">
    <location>
        <position position="162"/>
    </location>
    <ligand>
        <name>3'-phosphoadenylyl sulfate</name>
        <dbReference type="ChEBI" id="CHEBI:58339"/>
    </ligand>
</feature>
<keyword evidence="9 14" id="KW-1015">Disulfide bond</keyword>
<dbReference type="PANTHER" id="PTHR10605:SF62">
    <property type="entry name" value="HEPARAN SULFATE GLUCOSAMINE 3-O-SULFOTRANSFERASE 6"/>
    <property type="match status" value="1"/>
</dbReference>
<dbReference type="Gene3D" id="3.40.50.300">
    <property type="entry name" value="P-loop containing nucleotide triphosphate hydrolases"/>
    <property type="match status" value="1"/>
</dbReference>
<dbReference type="GO" id="GO:0000139">
    <property type="term" value="C:Golgi membrane"/>
    <property type="evidence" value="ECO:0007669"/>
    <property type="project" value="UniProtKB-SubCell"/>
</dbReference>